<dbReference type="Pfam" id="PF00027">
    <property type="entry name" value="cNMP_binding"/>
    <property type="match status" value="1"/>
</dbReference>
<dbReference type="InterPro" id="IPR051257">
    <property type="entry name" value="Diverse_CBS-Domain"/>
</dbReference>
<dbReference type="Pfam" id="PF00571">
    <property type="entry name" value="CBS"/>
    <property type="match status" value="2"/>
</dbReference>
<feature type="region of interest" description="Disordered" evidence="3">
    <location>
        <begin position="193"/>
        <end position="216"/>
    </location>
</feature>
<dbReference type="Gene3D" id="2.60.120.10">
    <property type="entry name" value="Jelly Rolls"/>
    <property type="match status" value="1"/>
</dbReference>
<feature type="compositionally biased region" description="Polar residues" evidence="3">
    <location>
        <begin position="195"/>
        <end position="216"/>
    </location>
</feature>
<keyword evidence="1 2" id="KW-0129">CBS domain</keyword>
<reference evidence="7" key="1">
    <citation type="journal article" date="2018" name="Front. Microbiol.">
        <title>Genome-Based Analysis Reveals the Taxonomy and Diversity of the Family Idiomarinaceae.</title>
        <authorList>
            <person name="Liu Y."/>
            <person name="Lai Q."/>
            <person name="Shao Z."/>
        </authorList>
    </citation>
    <scope>NUCLEOTIDE SEQUENCE [LARGE SCALE GENOMIC DNA]</scope>
    <source>
        <strain evidence="7">GBPy7</strain>
    </source>
</reference>
<dbReference type="CDD" id="cd05401">
    <property type="entry name" value="NT_GlnE_GlnD_like"/>
    <property type="match status" value="1"/>
</dbReference>
<dbReference type="Pfam" id="PF03445">
    <property type="entry name" value="DUF294"/>
    <property type="match status" value="1"/>
</dbReference>
<dbReference type="CDD" id="cd04587">
    <property type="entry name" value="CBS_pair_CAP-ED_NT_Pol-beta-like_DUF294_assoc"/>
    <property type="match status" value="1"/>
</dbReference>
<proteinExistence type="predicted"/>
<dbReference type="EMBL" id="PIPJ01000014">
    <property type="protein sequence ID" value="RUO18201.1"/>
    <property type="molecule type" value="Genomic_DNA"/>
</dbReference>
<dbReference type="InterPro" id="IPR000644">
    <property type="entry name" value="CBS_dom"/>
</dbReference>
<dbReference type="PROSITE" id="PS50042">
    <property type="entry name" value="CNMP_BINDING_3"/>
    <property type="match status" value="1"/>
</dbReference>
<dbReference type="GO" id="GO:0008773">
    <property type="term" value="F:[protein-PII] uridylyltransferase activity"/>
    <property type="evidence" value="ECO:0007669"/>
    <property type="project" value="InterPro"/>
</dbReference>
<name>A0A432VPU8_9GAMM</name>
<dbReference type="SMART" id="SM00116">
    <property type="entry name" value="CBS"/>
    <property type="match status" value="2"/>
</dbReference>
<evidence type="ECO:0000256" key="1">
    <source>
        <dbReference type="ARBA" id="ARBA00023122"/>
    </source>
</evidence>
<dbReference type="InterPro" id="IPR018490">
    <property type="entry name" value="cNMP-bd_dom_sf"/>
</dbReference>
<feature type="domain" description="CBS" evidence="5">
    <location>
        <begin position="253"/>
        <end position="309"/>
    </location>
</feature>
<dbReference type="InterPro" id="IPR014710">
    <property type="entry name" value="RmlC-like_jellyroll"/>
</dbReference>
<evidence type="ECO:0000259" key="4">
    <source>
        <dbReference type="PROSITE" id="PS50042"/>
    </source>
</evidence>
<dbReference type="InterPro" id="IPR005105">
    <property type="entry name" value="GlnD_Uridyltrans_N"/>
</dbReference>
<keyword evidence="7" id="KW-1185">Reference proteome</keyword>
<dbReference type="PANTHER" id="PTHR43080:SF2">
    <property type="entry name" value="CBS DOMAIN-CONTAINING PROTEIN"/>
    <property type="match status" value="1"/>
</dbReference>
<protein>
    <submittedName>
        <fullName evidence="6">Cyclic nucleotide-binding protein</fullName>
    </submittedName>
</protein>
<dbReference type="RefSeq" id="WP_126768455.1">
    <property type="nucleotide sequence ID" value="NZ_PIPJ01000014.1"/>
</dbReference>
<evidence type="ECO:0000256" key="3">
    <source>
        <dbReference type="SAM" id="MobiDB-lite"/>
    </source>
</evidence>
<evidence type="ECO:0000313" key="7">
    <source>
        <dbReference type="Proteomes" id="UP000288395"/>
    </source>
</evidence>
<evidence type="ECO:0000313" key="6">
    <source>
        <dbReference type="EMBL" id="RUO18201.1"/>
    </source>
</evidence>
<accession>A0A432VPU8</accession>
<dbReference type="SUPFAM" id="SSF54631">
    <property type="entry name" value="CBS-domain pair"/>
    <property type="match status" value="1"/>
</dbReference>
<evidence type="ECO:0000256" key="2">
    <source>
        <dbReference type="PROSITE-ProRule" id="PRU00703"/>
    </source>
</evidence>
<dbReference type="CDD" id="cd00038">
    <property type="entry name" value="CAP_ED"/>
    <property type="match status" value="1"/>
</dbReference>
<gene>
    <name evidence="6" type="ORF">CWE08_11810</name>
</gene>
<dbReference type="Proteomes" id="UP000288395">
    <property type="component" value="Unassembled WGS sequence"/>
</dbReference>
<dbReference type="OrthoDB" id="9808528at2"/>
<dbReference type="Pfam" id="PF10335">
    <property type="entry name" value="DUF294_C"/>
    <property type="match status" value="1"/>
</dbReference>
<dbReference type="InterPro" id="IPR000595">
    <property type="entry name" value="cNMP-bd_dom"/>
</dbReference>
<dbReference type="SUPFAM" id="SSF51206">
    <property type="entry name" value="cAMP-binding domain-like"/>
    <property type="match status" value="1"/>
</dbReference>
<evidence type="ECO:0000259" key="5">
    <source>
        <dbReference type="PROSITE" id="PS51371"/>
    </source>
</evidence>
<dbReference type="InterPro" id="IPR018821">
    <property type="entry name" value="DUF294_put_nucleoTrafse_sb-bd"/>
</dbReference>
<feature type="domain" description="Cyclic nucleotide-binding" evidence="4">
    <location>
        <begin position="17"/>
        <end position="115"/>
    </location>
</feature>
<sequence length="648" mass="72648">MEAEHIEILEFIKRYPPFNELPDEELERLAQAAEVGYFKADSKILEYNQIINDLHVIRSGVVEVYRHTGDLHNRLSDGGFFGEAGLLRTGKVRFPVTAIEDTLIYFIPGTQFNRLYDEYEAFADAVEIEDRERLNRAVTSREGANDLMTVPIANLLSRAPVSISENATIREAAEKMTSDEVSSLLIVAEADAPSSEATATTEQGSEALSGTAANSSIETPNIGTPIGIITDKDLRKRVLAVGLSEQTPVHEVMSTDLVFVQHNQHVFEAMLIMLRCNLHHLPVLKKDKTVGVLSLSDVVRHESKSSLFVVSSIFRQNSIEELATLVNDVQASFVRMVAEDANSRMIGSAMAVIGRSFKQRLLELGEEKFGPPPVPYCFLALGSMARDEQSIVTDQDNAMVLDNSFDPEKHDEYFRQLAQFVSDGLDACGYTYCTGYIMATNPQWRQPLKVWQKYFTDWIDEPTPESLLHASIFFDLDGVWGKLEFANVLNKLIQRRAQRSNRFLACMARNALNRTPPLGFFKDFVMEKDGKHNNSINTKRRGTAPVADLIRVHSLAIGSLARNSFARLEDITEAGILPPGRGPDLRDALEFISMVRIRHQALALQQGEKPDNNVAPSDLSDFERKNLKDAFQILSSAQRFMRFRYPNG</sequence>
<organism evidence="6 7">
    <name type="scientific">Aliidiomarina iranensis</name>
    <dbReference type="NCBI Taxonomy" id="1434071"/>
    <lineage>
        <taxon>Bacteria</taxon>
        <taxon>Pseudomonadati</taxon>
        <taxon>Pseudomonadota</taxon>
        <taxon>Gammaproteobacteria</taxon>
        <taxon>Alteromonadales</taxon>
        <taxon>Idiomarinaceae</taxon>
        <taxon>Aliidiomarina</taxon>
    </lineage>
</organism>
<comment type="caution">
    <text evidence="6">The sequence shown here is derived from an EMBL/GenBank/DDBJ whole genome shotgun (WGS) entry which is preliminary data.</text>
</comment>
<dbReference type="PANTHER" id="PTHR43080">
    <property type="entry name" value="CBS DOMAIN-CONTAINING PROTEIN CBSX3, MITOCHONDRIAL"/>
    <property type="match status" value="1"/>
</dbReference>
<dbReference type="PROSITE" id="PS51371">
    <property type="entry name" value="CBS"/>
    <property type="match status" value="1"/>
</dbReference>
<dbReference type="AlphaFoldDB" id="A0A432VPU8"/>
<dbReference type="Gene3D" id="3.10.580.10">
    <property type="entry name" value="CBS-domain"/>
    <property type="match status" value="2"/>
</dbReference>
<dbReference type="InterPro" id="IPR046342">
    <property type="entry name" value="CBS_dom_sf"/>
</dbReference>
<dbReference type="SMART" id="SM00100">
    <property type="entry name" value="cNMP"/>
    <property type="match status" value="1"/>
</dbReference>